<dbReference type="PANTHER" id="PTHR47506:SF7">
    <property type="entry name" value="TRANSCRIPTIONAL REGULATORY PROTEIN"/>
    <property type="match status" value="1"/>
</dbReference>
<dbReference type="Pfam" id="PF00440">
    <property type="entry name" value="TetR_N"/>
    <property type="match status" value="1"/>
</dbReference>
<evidence type="ECO:0000256" key="2">
    <source>
        <dbReference type="ARBA" id="ARBA00023125"/>
    </source>
</evidence>
<dbReference type="InterPro" id="IPR001647">
    <property type="entry name" value="HTH_TetR"/>
</dbReference>
<dbReference type="RefSeq" id="WP_034322357.1">
    <property type="nucleotide sequence ID" value="NZ_JAVIKA010000002.1"/>
</dbReference>
<dbReference type="InterPro" id="IPR011075">
    <property type="entry name" value="TetR_C"/>
</dbReference>
<dbReference type="PANTHER" id="PTHR47506">
    <property type="entry name" value="TRANSCRIPTIONAL REGULATORY PROTEIN"/>
    <property type="match status" value="1"/>
</dbReference>
<sequence length="193" mass="21427">MPYPTGHKLKVREQIIESAAKAFRTNGVRHISLPFIMKGAGLTHGGFYAHFKNKDQLVIEAFHFAISDTIKLLQNVADKKADQPRIQTIIEFYLSSVHRDQTEVGCILPALAGEVSQLSQEVRQAYTDELKRFMEFIADTANIDVSTSYALVSSLVGTIALARAVNDSNFSDQLLLAGKIQAKRILEVESHPN</sequence>
<evidence type="ECO:0000313" key="6">
    <source>
        <dbReference type="EMBL" id="KEP26193.1"/>
    </source>
</evidence>
<dbReference type="InterPro" id="IPR036271">
    <property type="entry name" value="Tet_transcr_reg_TetR-rel_C_sf"/>
</dbReference>
<gene>
    <name evidence="6" type="ORF">BA70_04065</name>
</gene>
<dbReference type="AlphaFoldDB" id="A0A081LAB7"/>
<dbReference type="Proteomes" id="UP000028091">
    <property type="component" value="Unassembled WGS sequence"/>
</dbReference>
<organism evidence="6 7">
    <name type="scientific">Bacillus zhangzhouensis</name>
    <dbReference type="NCBI Taxonomy" id="1178540"/>
    <lineage>
        <taxon>Bacteria</taxon>
        <taxon>Bacillati</taxon>
        <taxon>Bacillota</taxon>
        <taxon>Bacilli</taxon>
        <taxon>Bacillales</taxon>
        <taxon>Bacillaceae</taxon>
        <taxon>Bacillus</taxon>
    </lineage>
</organism>
<name>A0A081LAB7_9BACI</name>
<dbReference type="InterPro" id="IPR009057">
    <property type="entry name" value="Homeodomain-like_sf"/>
</dbReference>
<dbReference type="PROSITE" id="PS01081">
    <property type="entry name" value="HTH_TETR_1"/>
    <property type="match status" value="1"/>
</dbReference>
<protein>
    <submittedName>
        <fullName evidence="6">Transcriptional regulator</fullName>
    </submittedName>
</protein>
<dbReference type="EMBL" id="JOTP01000012">
    <property type="protein sequence ID" value="KEP26193.1"/>
    <property type="molecule type" value="Genomic_DNA"/>
</dbReference>
<dbReference type="GO" id="GO:0003677">
    <property type="term" value="F:DNA binding"/>
    <property type="evidence" value="ECO:0007669"/>
    <property type="project" value="UniProtKB-UniRule"/>
</dbReference>
<comment type="caution">
    <text evidence="6">The sequence shown here is derived from an EMBL/GenBank/DDBJ whole genome shotgun (WGS) entry which is preliminary data.</text>
</comment>
<keyword evidence="3" id="KW-0804">Transcription</keyword>
<dbReference type="InterPro" id="IPR023772">
    <property type="entry name" value="DNA-bd_HTH_TetR-type_CS"/>
</dbReference>
<keyword evidence="1" id="KW-0805">Transcription regulation</keyword>
<evidence type="ECO:0000313" key="7">
    <source>
        <dbReference type="Proteomes" id="UP000028091"/>
    </source>
</evidence>
<dbReference type="PROSITE" id="PS50977">
    <property type="entry name" value="HTH_TETR_2"/>
    <property type="match status" value="1"/>
</dbReference>
<feature type="domain" description="HTH tetR-type" evidence="5">
    <location>
        <begin position="9"/>
        <end position="69"/>
    </location>
</feature>
<dbReference type="SUPFAM" id="SSF48498">
    <property type="entry name" value="Tetracyclin repressor-like, C-terminal domain"/>
    <property type="match status" value="1"/>
</dbReference>
<dbReference type="OrthoDB" id="9785164at2"/>
<keyword evidence="2 4" id="KW-0238">DNA-binding</keyword>
<dbReference type="eggNOG" id="COG1309">
    <property type="taxonomic scope" value="Bacteria"/>
</dbReference>
<dbReference type="PRINTS" id="PR00455">
    <property type="entry name" value="HTHTETR"/>
</dbReference>
<evidence type="ECO:0000256" key="3">
    <source>
        <dbReference type="ARBA" id="ARBA00023163"/>
    </source>
</evidence>
<dbReference type="SUPFAM" id="SSF46689">
    <property type="entry name" value="Homeodomain-like"/>
    <property type="match status" value="1"/>
</dbReference>
<evidence type="ECO:0000259" key="5">
    <source>
        <dbReference type="PROSITE" id="PS50977"/>
    </source>
</evidence>
<dbReference type="Gene3D" id="1.10.10.60">
    <property type="entry name" value="Homeodomain-like"/>
    <property type="match status" value="1"/>
</dbReference>
<proteinExistence type="predicted"/>
<evidence type="ECO:0000256" key="4">
    <source>
        <dbReference type="PROSITE-ProRule" id="PRU00335"/>
    </source>
</evidence>
<keyword evidence="7" id="KW-1185">Reference proteome</keyword>
<feature type="DNA-binding region" description="H-T-H motif" evidence="4">
    <location>
        <begin position="32"/>
        <end position="51"/>
    </location>
</feature>
<reference evidence="6 7" key="1">
    <citation type="submission" date="2012-09" db="EMBL/GenBank/DDBJ databases">
        <title>Genome Sequence of Bacillus sp. DW5-4.</title>
        <authorList>
            <person name="Lai Q."/>
            <person name="Liu Y."/>
            <person name="Shao Z."/>
        </authorList>
    </citation>
    <scope>NUCLEOTIDE SEQUENCE [LARGE SCALE GENOMIC DNA]</scope>
    <source>
        <strain evidence="6 7">DW5-4</strain>
    </source>
</reference>
<evidence type="ECO:0000256" key="1">
    <source>
        <dbReference type="ARBA" id="ARBA00023015"/>
    </source>
</evidence>
<dbReference type="Pfam" id="PF16925">
    <property type="entry name" value="TetR_C_13"/>
    <property type="match status" value="1"/>
</dbReference>
<accession>A0A081LAB7</accession>
<dbReference type="Gene3D" id="1.10.357.10">
    <property type="entry name" value="Tetracycline Repressor, domain 2"/>
    <property type="match status" value="1"/>
</dbReference>